<feature type="region of interest" description="Disordered" evidence="1">
    <location>
        <begin position="1"/>
        <end position="22"/>
    </location>
</feature>
<name>A0A386Z8B7_9NOCA</name>
<evidence type="ECO:0000313" key="3">
    <source>
        <dbReference type="EMBL" id="AYF72709.1"/>
    </source>
</evidence>
<sequence length="136" mass="14083">MGARFSSPSARPGRFGGDRTHEPGVSMKRILAATLTGTAAVAAIAFSGTGMAAADTPQCGPAAAAAARADAAPKVAAYLAAHPDVAAEIAKIHGLPKDQRRAERKAWRQANPQEAQDLKAARQAVIDYHKACGRQK</sequence>
<evidence type="ECO:0000313" key="4">
    <source>
        <dbReference type="Proteomes" id="UP000267164"/>
    </source>
</evidence>
<reference evidence="3 4" key="1">
    <citation type="submission" date="2018-09" db="EMBL/GenBank/DDBJ databases">
        <title>Nocardia yunnanensis sp. nov., an actinomycete isolated from a soil sample.</title>
        <authorList>
            <person name="Zhang J."/>
        </authorList>
    </citation>
    <scope>NUCLEOTIDE SEQUENCE [LARGE SCALE GENOMIC DNA]</scope>
    <source>
        <strain evidence="3 4">CFHS0054</strain>
    </source>
</reference>
<dbReference type="AlphaFoldDB" id="A0A386Z8B7"/>
<keyword evidence="4" id="KW-1185">Reference proteome</keyword>
<dbReference type="OrthoDB" id="4568469at2"/>
<accession>A0A386Z8B7</accession>
<feature type="domain" description="Haemophore haem-binding" evidence="2">
    <location>
        <begin position="57"/>
        <end position="133"/>
    </location>
</feature>
<dbReference type="Gene3D" id="1.20.20.20">
    <property type="entry name" value="Haemophore, haem-binding domain"/>
    <property type="match status" value="1"/>
</dbReference>
<gene>
    <name evidence="3" type="ORF">D7D52_01085</name>
</gene>
<dbReference type="GO" id="GO:0020037">
    <property type="term" value="F:heme binding"/>
    <property type="evidence" value="ECO:0007669"/>
    <property type="project" value="InterPro"/>
</dbReference>
<dbReference type="Pfam" id="PF16525">
    <property type="entry name" value="MHB"/>
    <property type="match status" value="1"/>
</dbReference>
<organism evidence="3 4">
    <name type="scientific">Nocardia yunnanensis</name>
    <dbReference type="NCBI Taxonomy" id="2382165"/>
    <lineage>
        <taxon>Bacteria</taxon>
        <taxon>Bacillati</taxon>
        <taxon>Actinomycetota</taxon>
        <taxon>Actinomycetes</taxon>
        <taxon>Mycobacteriales</taxon>
        <taxon>Nocardiaceae</taxon>
        <taxon>Nocardia</taxon>
    </lineage>
</organism>
<dbReference type="EMBL" id="CP032568">
    <property type="protein sequence ID" value="AYF72709.1"/>
    <property type="molecule type" value="Genomic_DNA"/>
</dbReference>
<evidence type="ECO:0000256" key="1">
    <source>
        <dbReference type="SAM" id="MobiDB-lite"/>
    </source>
</evidence>
<dbReference type="InterPro" id="IPR038378">
    <property type="entry name" value="MHB_sf"/>
</dbReference>
<protein>
    <submittedName>
        <fullName evidence="3">Hemophore-related protein</fullName>
    </submittedName>
</protein>
<dbReference type="KEGG" id="nyu:D7D52_01085"/>
<dbReference type="NCBIfam" id="TIGR04529">
    <property type="entry name" value="MTB_hemophore"/>
    <property type="match status" value="1"/>
</dbReference>
<dbReference type="InterPro" id="IPR032407">
    <property type="entry name" value="MHB"/>
</dbReference>
<evidence type="ECO:0000259" key="2">
    <source>
        <dbReference type="Pfam" id="PF16525"/>
    </source>
</evidence>
<dbReference type="Proteomes" id="UP000267164">
    <property type="component" value="Chromosome"/>
</dbReference>
<proteinExistence type="predicted"/>